<sequence>MGWLELIIALYPILSVYSYGKFLLYLAIPLILSVILFVSNRPKAMNYVLKPFFVLIGYLMLHFVIWMVVISDPPSYYYNSHIQLFVIMFSLVIILPYLNLNKLCSCINLIGVICVCGLVYHTLELMLGHSITTIALPFMPAPNESSRVFNIVLRPVSFFTEPQTYVSYMIVPLFLALSRKNLICALGISVTILMSGSTTGIAMIAIMFGSYILTTKVGFIYRFLLILAFVELGYLLMTSEYTTAGLDKMNDTDLSENMRVANGFLVARFMSLSDFIFGVPYANATDFCFGSGVADQIILDGTGSVFISAIWVAIIQYGLIGLFIYLNLYYQILKIDKSIFPYWFCIVIVLFTNPDFIGANFLFIILFSFTYVNQKEFLGNEKNIYSYNAVCK</sequence>
<feature type="transmembrane region" description="Helical" evidence="1">
    <location>
        <begin position="182"/>
        <end position="213"/>
    </location>
</feature>
<organism evidence="2 3">
    <name type="scientific">Bacteroides nordii</name>
    <dbReference type="NCBI Taxonomy" id="291645"/>
    <lineage>
        <taxon>Bacteria</taxon>
        <taxon>Pseudomonadati</taxon>
        <taxon>Bacteroidota</taxon>
        <taxon>Bacteroidia</taxon>
        <taxon>Bacteroidales</taxon>
        <taxon>Bacteroidaceae</taxon>
        <taxon>Bacteroides</taxon>
    </lineage>
</organism>
<feature type="transmembrane region" description="Helical" evidence="1">
    <location>
        <begin position="151"/>
        <end position="175"/>
    </location>
</feature>
<evidence type="ECO:0008006" key="4">
    <source>
        <dbReference type="Google" id="ProtNLM"/>
    </source>
</evidence>
<keyword evidence="1" id="KW-1133">Transmembrane helix</keyword>
<comment type="caution">
    <text evidence="2">The sequence shown here is derived from an EMBL/GenBank/DDBJ whole genome shotgun (WGS) entry which is preliminary data.</text>
</comment>
<keyword evidence="1" id="KW-0472">Membrane</keyword>
<dbReference type="Proteomes" id="UP000284379">
    <property type="component" value="Unassembled WGS sequence"/>
</dbReference>
<feature type="transmembrane region" description="Helical" evidence="1">
    <location>
        <begin position="22"/>
        <end position="40"/>
    </location>
</feature>
<feature type="transmembrane region" description="Helical" evidence="1">
    <location>
        <begin position="107"/>
        <end position="131"/>
    </location>
</feature>
<accession>A0A413V7A2</accession>
<feature type="transmembrane region" description="Helical" evidence="1">
    <location>
        <begin position="302"/>
        <end position="330"/>
    </location>
</feature>
<feature type="transmembrane region" description="Helical" evidence="1">
    <location>
        <begin position="260"/>
        <end position="282"/>
    </location>
</feature>
<feature type="transmembrane region" description="Helical" evidence="1">
    <location>
        <begin position="82"/>
        <end position="100"/>
    </location>
</feature>
<evidence type="ECO:0000313" key="3">
    <source>
        <dbReference type="Proteomes" id="UP000284379"/>
    </source>
</evidence>
<evidence type="ECO:0000313" key="2">
    <source>
        <dbReference type="EMBL" id="RHB29415.1"/>
    </source>
</evidence>
<evidence type="ECO:0000256" key="1">
    <source>
        <dbReference type="SAM" id="Phobius"/>
    </source>
</evidence>
<dbReference type="EMBL" id="QSGO01000032">
    <property type="protein sequence ID" value="RHB29415.1"/>
    <property type="molecule type" value="Genomic_DNA"/>
</dbReference>
<keyword evidence="1" id="KW-0812">Transmembrane</keyword>
<gene>
    <name evidence="2" type="ORF">DW888_19825</name>
</gene>
<dbReference type="AlphaFoldDB" id="A0A413V7A2"/>
<reference evidence="2 3" key="1">
    <citation type="submission" date="2018-08" db="EMBL/GenBank/DDBJ databases">
        <title>A genome reference for cultivated species of the human gut microbiota.</title>
        <authorList>
            <person name="Zou Y."/>
            <person name="Xue W."/>
            <person name="Luo G."/>
        </authorList>
    </citation>
    <scope>NUCLEOTIDE SEQUENCE [LARGE SCALE GENOMIC DNA]</scope>
    <source>
        <strain evidence="2 3">AM40-30BH</strain>
    </source>
</reference>
<protein>
    <recommendedName>
        <fullName evidence="4">O-antigen ligase domain-containing protein</fullName>
    </recommendedName>
</protein>
<proteinExistence type="predicted"/>
<feature type="transmembrane region" description="Helical" evidence="1">
    <location>
        <begin position="342"/>
        <end position="369"/>
    </location>
</feature>
<feature type="transmembrane region" description="Helical" evidence="1">
    <location>
        <begin position="52"/>
        <end position="70"/>
    </location>
</feature>
<feature type="transmembrane region" description="Helical" evidence="1">
    <location>
        <begin position="219"/>
        <end position="239"/>
    </location>
</feature>
<name>A0A413V7A2_9BACE</name>